<dbReference type="SUPFAM" id="SSF52058">
    <property type="entry name" value="L domain-like"/>
    <property type="match status" value="1"/>
</dbReference>
<dbReference type="EMBL" id="KN578463">
    <property type="protein sequence ID" value="KHJ82589.1"/>
    <property type="molecule type" value="Genomic_DNA"/>
</dbReference>
<evidence type="ECO:0000313" key="4">
    <source>
        <dbReference type="Proteomes" id="UP000053660"/>
    </source>
</evidence>
<dbReference type="Pfam" id="PF12799">
    <property type="entry name" value="LRR_4"/>
    <property type="match status" value="1"/>
</dbReference>
<evidence type="ECO:0000256" key="2">
    <source>
        <dbReference type="ARBA" id="ARBA00022737"/>
    </source>
</evidence>
<keyword evidence="4" id="KW-1185">Reference proteome</keyword>
<protein>
    <recommendedName>
        <fullName evidence="5">Leucine Rich repeat-containing domain protein</fullName>
    </recommendedName>
</protein>
<evidence type="ECO:0000256" key="1">
    <source>
        <dbReference type="ARBA" id="ARBA00022614"/>
    </source>
</evidence>
<dbReference type="InterPro" id="IPR032675">
    <property type="entry name" value="LRR_dom_sf"/>
</dbReference>
<dbReference type="SMART" id="SM00365">
    <property type="entry name" value="LRR_SD22"/>
    <property type="match status" value="2"/>
</dbReference>
<dbReference type="AlphaFoldDB" id="A0A0B1SCF3"/>
<organism evidence="3 4">
    <name type="scientific">Oesophagostomum dentatum</name>
    <name type="common">Nodular worm</name>
    <dbReference type="NCBI Taxonomy" id="61180"/>
    <lineage>
        <taxon>Eukaryota</taxon>
        <taxon>Metazoa</taxon>
        <taxon>Ecdysozoa</taxon>
        <taxon>Nematoda</taxon>
        <taxon>Chromadorea</taxon>
        <taxon>Rhabditida</taxon>
        <taxon>Rhabditina</taxon>
        <taxon>Rhabditomorpha</taxon>
        <taxon>Strongyloidea</taxon>
        <taxon>Strongylidae</taxon>
        <taxon>Oesophagostomum</taxon>
    </lineage>
</organism>
<accession>A0A0B1SCF3</accession>
<dbReference type="PROSITE" id="PS51450">
    <property type="entry name" value="LRR"/>
    <property type="match status" value="2"/>
</dbReference>
<gene>
    <name evidence="3" type="ORF">OESDEN_17717</name>
</gene>
<dbReference type="OrthoDB" id="7451790at2759"/>
<dbReference type="InterPro" id="IPR001611">
    <property type="entry name" value="Leu-rich_rpt"/>
</dbReference>
<keyword evidence="2" id="KW-0677">Repeat</keyword>
<proteinExistence type="predicted"/>
<sequence>MSLDLNDNRIEKIENLQHLSNLKTLWIRKNKIANWSEIAYLSRLPALTDVAFEMNPIYSTQHFYRNRIREILPKVKRIDGFPANWMSGDPWQDLSEESDGSFV</sequence>
<dbReference type="Proteomes" id="UP000053660">
    <property type="component" value="Unassembled WGS sequence"/>
</dbReference>
<dbReference type="InterPro" id="IPR025875">
    <property type="entry name" value="Leu-rich_rpt_4"/>
</dbReference>
<dbReference type="Gene3D" id="3.80.10.10">
    <property type="entry name" value="Ribonuclease Inhibitor"/>
    <property type="match status" value="1"/>
</dbReference>
<keyword evidence="1" id="KW-0433">Leucine-rich repeat</keyword>
<evidence type="ECO:0000313" key="3">
    <source>
        <dbReference type="EMBL" id="KHJ82589.1"/>
    </source>
</evidence>
<dbReference type="PANTHER" id="PTHR18849:SF0">
    <property type="entry name" value="CILIA- AND FLAGELLA-ASSOCIATED PROTEIN 410-RELATED"/>
    <property type="match status" value="1"/>
</dbReference>
<evidence type="ECO:0008006" key="5">
    <source>
        <dbReference type="Google" id="ProtNLM"/>
    </source>
</evidence>
<dbReference type="PANTHER" id="PTHR18849">
    <property type="entry name" value="LEUCINE RICH REPEAT PROTEIN"/>
    <property type="match status" value="1"/>
</dbReference>
<name>A0A0B1SCF3_OESDE</name>
<reference evidence="3 4" key="1">
    <citation type="submission" date="2014-03" db="EMBL/GenBank/DDBJ databases">
        <title>Draft genome of the hookworm Oesophagostomum dentatum.</title>
        <authorList>
            <person name="Mitreva M."/>
        </authorList>
    </citation>
    <scope>NUCLEOTIDE SEQUENCE [LARGE SCALE GENOMIC DNA]</scope>
    <source>
        <strain evidence="3 4">OD-Hann</strain>
    </source>
</reference>